<name>A0ABT6QQU9_9PSED</name>
<reference evidence="2 3" key="1">
    <citation type="submission" date="2023-02" db="EMBL/GenBank/DDBJ databases">
        <title>Pseudomonas chrutzelriedensis sp. nov., a potently antifungal strain isolated from moss.</title>
        <authorList>
            <person name="Schnyder A."/>
            <person name="Kalawong R."/>
            <person name="Eberl L."/>
            <person name="Agnoli K."/>
        </authorList>
    </citation>
    <scope>NUCLEOTIDE SEQUENCE [LARGE SCALE GENOMIC DNA]</scope>
    <source>
        <strain evidence="2 3">681</strain>
    </source>
</reference>
<dbReference type="RefSeq" id="WP_259498270.1">
    <property type="nucleotide sequence ID" value="NZ_JARBWL010000002.1"/>
</dbReference>
<proteinExistence type="predicted"/>
<evidence type="ECO:0000259" key="1">
    <source>
        <dbReference type="Pfam" id="PF24731"/>
    </source>
</evidence>
<feature type="domain" description="DUF7683" evidence="1">
    <location>
        <begin position="4"/>
        <end position="72"/>
    </location>
</feature>
<dbReference type="EMBL" id="JARBWL010000002">
    <property type="protein sequence ID" value="MDI2593203.1"/>
    <property type="molecule type" value="Genomic_DNA"/>
</dbReference>
<dbReference type="Pfam" id="PF24731">
    <property type="entry name" value="DUF7683"/>
    <property type="match status" value="1"/>
</dbReference>
<accession>A0ABT6QQU9</accession>
<evidence type="ECO:0000313" key="2">
    <source>
        <dbReference type="EMBL" id="MDI2593203.1"/>
    </source>
</evidence>
<keyword evidence="3" id="KW-1185">Reference proteome</keyword>
<protein>
    <recommendedName>
        <fullName evidence="1">DUF7683 domain-containing protein</fullName>
    </recommendedName>
</protein>
<evidence type="ECO:0000313" key="3">
    <source>
        <dbReference type="Proteomes" id="UP001159100"/>
    </source>
</evidence>
<organism evidence="2 3">
    <name type="scientific">Pseudomonas fungipugnans</name>
    <dbReference type="NCBI Taxonomy" id="3024217"/>
    <lineage>
        <taxon>Bacteria</taxon>
        <taxon>Pseudomonadati</taxon>
        <taxon>Pseudomonadota</taxon>
        <taxon>Gammaproteobacteria</taxon>
        <taxon>Pseudomonadales</taxon>
        <taxon>Pseudomonadaceae</taxon>
        <taxon>Pseudomonas</taxon>
    </lineage>
</organism>
<sequence>MKHSVRAFYKTSERLAFRVDIPAEDFEQLKALMAWTEPDDPVYEYELSNEQIGSLEALTGKKFGSPDYLFFLSCTRER</sequence>
<gene>
    <name evidence="2" type="ORF">POF45_17475</name>
</gene>
<comment type="caution">
    <text evidence="2">The sequence shown here is derived from an EMBL/GenBank/DDBJ whole genome shotgun (WGS) entry which is preliminary data.</text>
</comment>
<dbReference type="InterPro" id="IPR056100">
    <property type="entry name" value="DUF7683"/>
</dbReference>
<dbReference type="Proteomes" id="UP001159100">
    <property type="component" value="Unassembled WGS sequence"/>
</dbReference>